<keyword evidence="3" id="KW-1185">Reference proteome</keyword>
<dbReference type="GO" id="GO:0042088">
    <property type="term" value="P:T-helper 1 type immune response"/>
    <property type="evidence" value="ECO:0007669"/>
    <property type="project" value="TreeGrafter"/>
</dbReference>
<dbReference type="GO" id="GO:0005615">
    <property type="term" value="C:extracellular space"/>
    <property type="evidence" value="ECO:0007669"/>
    <property type="project" value="TreeGrafter"/>
</dbReference>
<protein>
    <recommendedName>
        <fullName evidence="1">Ig-like domain-containing protein</fullName>
    </recommendedName>
</protein>
<dbReference type="PANTHER" id="PTHR14292">
    <property type="entry name" value="INTERLEUKIN-18-BINDING PROTEIN"/>
    <property type="match status" value="1"/>
</dbReference>
<sequence>MVKWEVSSTSPEGICCIPPFPEGAQYSGESLTCLCSQVSPWPSLGPFPIADEVVRLGEATTELISPGVWEAVVLACAGGLCSGRGVTCRQNKQKCLTATECSDLWENGVVVDFPLSLAERKSSHRYIEPGLPAADTGIKTMGQNRTPDSSSWWVLLLCSHTVTLLARAAPTCQTITVATASAGISKDPCPSSPLALPTAEPCPALQVTWPEVEVPLNGTLTLSCMACSRFSHFSILYWLGNGSFIEHLPGRLRECSTSHEQGRGSTGTWLWKALVLEELSPALRSTNFSCVFVDPGQVVQHHILPAQLWKDPEGGRDVHPLH</sequence>
<evidence type="ECO:0000313" key="2">
    <source>
        <dbReference type="Ensembl" id="ENSCLAP00000024724.1"/>
    </source>
</evidence>
<dbReference type="Pfam" id="PF22009">
    <property type="entry name" value="YLDV-IL18BP-like"/>
    <property type="match status" value="1"/>
</dbReference>
<dbReference type="InterPro" id="IPR039681">
    <property type="entry name" value="IL18BP"/>
</dbReference>
<reference evidence="2" key="2">
    <citation type="submission" date="2025-09" db="UniProtKB">
        <authorList>
            <consortium name="Ensembl"/>
        </authorList>
    </citation>
    <scope>IDENTIFICATION</scope>
</reference>
<proteinExistence type="predicted"/>
<dbReference type="GO" id="GO:0042007">
    <property type="term" value="F:interleukin-18 binding"/>
    <property type="evidence" value="ECO:0007669"/>
    <property type="project" value="InterPro"/>
</dbReference>
<reference evidence="2" key="1">
    <citation type="submission" date="2025-08" db="UniProtKB">
        <authorList>
            <consortium name="Ensembl"/>
        </authorList>
    </citation>
    <scope>IDENTIFICATION</scope>
</reference>
<evidence type="ECO:0000259" key="1">
    <source>
        <dbReference type="PROSITE" id="PS50835"/>
    </source>
</evidence>
<name>A0A8C2W3P8_CHILA</name>
<dbReference type="GeneID" id="102006332"/>
<dbReference type="PANTHER" id="PTHR14292:SF2">
    <property type="entry name" value="INTERLEUKIN-18-BINDING PROTEIN"/>
    <property type="match status" value="1"/>
</dbReference>
<dbReference type="AlphaFoldDB" id="A0A8C2W3P8"/>
<gene>
    <name evidence="2" type="primary">Il18bp</name>
</gene>
<dbReference type="Ensembl" id="ENSCLAT00000024962.1">
    <property type="protein sequence ID" value="ENSCLAP00000024724.1"/>
    <property type="gene ID" value="ENSCLAG00000016974.1"/>
</dbReference>
<dbReference type="Proteomes" id="UP000694398">
    <property type="component" value="Unassembled WGS sequence"/>
</dbReference>
<dbReference type="CTD" id="10068"/>
<dbReference type="GeneTree" id="ENSGT00390000004026"/>
<dbReference type="RefSeq" id="XP_005380078.1">
    <property type="nucleotide sequence ID" value="XM_005380021.2"/>
</dbReference>
<dbReference type="InterPro" id="IPR055139">
    <property type="entry name" value="IL18BP-like_dom"/>
</dbReference>
<dbReference type="PROSITE" id="PS50835">
    <property type="entry name" value="IG_LIKE"/>
    <property type="match status" value="1"/>
</dbReference>
<dbReference type="Gene3D" id="2.60.40.10">
    <property type="entry name" value="Immunoglobulins"/>
    <property type="match status" value="1"/>
</dbReference>
<dbReference type="OrthoDB" id="9904367at2759"/>
<accession>A0A8C2W3P8</accession>
<dbReference type="InterPro" id="IPR013783">
    <property type="entry name" value="Ig-like_fold"/>
</dbReference>
<evidence type="ECO:0000313" key="3">
    <source>
        <dbReference type="Proteomes" id="UP000694398"/>
    </source>
</evidence>
<organism evidence="2 3">
    <name type="scientific">Chinchilla lanigera</name>
    <name type="common">Long-tailed chinchilla</name>
    <name type="synonym">Chinchilla villidera</name>
    <dbReference type="NCBI Taxonomy" id="34839"/>
    <lineage>
        <taxon>Eukaryota</taxon>
        <taxon>Metazoa</taxon>
        <taxon>Chordata</taxon>
        <taxon>Craniata</taxon>
        <taxon>Vertebrata</taxon>
        <taxon>Euteleostomi</taxon>
        <taxon>Mammalia</taxon>
        <taxon>Eutheria</taxon>
        <taxon>Euarchontoglires</taxon>
        <taxon>Glires</taxon>
        <taxon>Rodentia</taxon>
        <taxon>Hystricomorpha</taxon>
        <taxon>Chinchillidae</taxon>
        <taxon>Chinchilla</taxon>
    </lineage>
</organism>
<dbReference type="InterPro" id="IPR007110">
    <property type="entry name" value="Ig-like_dom"/>
</dbReference>
<feature type="domain" description="Ig-like" evidence="1">
    <location>
        <begin position="203"/>
        <end position="290"/>
    </location>
</feature>